<proteinExistence type="inferred from homology"/>
<gene>
    <name evidence="3" type="ORF">CC80DRAFT_488666</name>
</gene>
<dbReference type="InterPro" id="IPR037045">
    <property type="entry name" value="S8pro/Inhibitor_I9_sf"/>
</dbReference>
<dbReference type="EMBL" id="ML976981">
    <property type="protein sequence ID" value="KAF1961376.1"/>
    <property type="molecule type" value="Genomic_DNA"/>
</dbReference>
<keyword evidence="4" id="KW-1185">Reference proteome</keyword>
<reference evidence="3" key="1">
    <citation type="journal article" date="2020" name="Stud. Mycol.">
        <title>101 Dothideomycetes genomes: a test case for predicting lifestyles and emergence of pathogens.</title>
        <authorList>
            <person name="Haridas S."/>
            <person name="Albert R."/>
            <person name="Binder M."/>
            <person name="Bloem J."/>
            <person name="Labutti K."/>
            <person name="Salamov A."/>
            <person name="Andreopoulos B."/>
            <person name="Baker S."/>
            <person name="Barry K."/>
            <person name="Bills G."/>
            <person name="Bluhm B."/>
            <person name="Cannon C."/>
            <person name="Castanera R."/>
            <person name="Culley D."/>
            <person name="Daum C."/>
            <person name="Ezra D."/>
            <person name="Gonzalez J."/>
            <person name="Henrissat B."/>
            <person name="Kuo A."/>
            <person name="Liang C."/>
            <person name="Lipzen A."/>
            <person name="Lutzoni F."/>
            <person name="Magnuson J."/>
            <person name="Mondo S."/>
            <person name="Nolan M."/>
            <person name="Ohm R."/>
            <person name="Pangilinan J."/>
            <person name="Park H.-J."/>
            <person name="Ramirez L."/>
            <person name="Alfaro M."/>
            <person name="Sun H."/>
            <person name="Tritt A."/>
            <person name="Yoshinaga Y."/>
            <person name="Zwiers L.-H."/>
            <person name="Turgeon B."/>
            <person name="Goodwin S."/>
            <person name="Spatafora J."/>
            <person name="Crous P."/>
            <person name="Grigoriev I."/>
        </authorList>
    </citation>
    <scope>NUCLEOTIDE SEQUENCE</scope>
    <source>
        <strain evidence="3">CBS 675.92</strain>
    </source>
</reference>
<dbReference type="Gene3D" id="3.30.70.80">
    <property type="entry name" value="Peptidase S8 propeptide/proteinase inhibitor I9"/>
    <property type="match status" value="1"/>
</dbReference>
<dbReference type="PANTHER" id="PTHR28288">
    <property type="entry name" value="PROTEASE B INHIBITOR 2"/>
    <property type="match status" value="1"/>
</dbReference>
<dbReference type="AlphaFoldDB" id="A0A6A5UEQ0"/>
<evidence type="ECO:0000256" key="1">
    <source>
        <dbReference type="ARBA" id="ARBA00038069"/>
    </source>
</evidence>
<dbReference type="GO" id="GO:0042144">
    <property type="term" value="P:vacuole fusion, non-autophagic"/>
    <property type="evidence" value="ECO:0007669"/>
    <property type="project" value="TreeGrafter"/>
</dbReference>
<keyword evidence="2" id="KW-0732">Signal</keyword>
<dbReference type="FunFam" id="3.30.70.80:FF:000005">
    <property type="entry name" value="Proteinase inhibitor I2B"/>
    <property type="match status" value="1"/>
</dbReference>
<evidence type="ECO:0000313" key="3">
    <source>
        <dbReference type="EMBL" id="KAF1961376.1"/>
    </source>
</evidence>
<evidence type="ECO:0008006" key="5">
    <source>
        <dbReference type="Google" id="ProtNLM"/>
    </source>
</evidence>
<feature type="signal peptide" evidence="2">
    <location>
        <begin position="1"/>
        <end position="20"/>
    </location>
</feature>
<feature type="chain" id="PRO_5025478354" description="Inhibitor I9 domain-containing protein" evidence="2">
    <location>
        <begin position="21"/>
        <end position="104"/>
    </location>
</feature>
<dbReference type="InterPro" id="IPR052471">
    <property type="entry name" value="PBI_I9"/>
</dbReference>
<comment type="similarity">
    <text evidence="1">Belongs to the protease inhibitor I9 family.</text>
</comment>
<dbReference type="OrthoDB" id="3888684at2759"/>
<protein>
    <recommendedName>
        <fullName evidence="5">Inhibitor I9 domain-containing protein</fullName>
    </recommendedName>
</protein>
<accession>A0A6A5UEQ0</accession>
<dbReference type="Proteomes" id="UP000800035">
    <property type="component" value="Unassembled WGS sequence"/>
</dbReference>
<evidence type="ECO:0000256" key="2">
    <source>
        <dbReference type="SAM" id="SignalP"/>
    </source>
</evidence>
<dbReference type="PANTHER" id="PTHR28288:SF1">
    <property type="entry name" value="INHIBITOR I9 DOMAIN-CONTAINING PROTEIN"/>
    <property type="match status" value="1"/>
</dbReference>
<evidence type="ECO:0000313" key="4">
    <source>
        <dbReference type="Proteomes" id="UP000800035"/>
    </source>
</evidence>
<name>A0A6A5UEQ0_9PLEO</name>
<organism evidence="3 4">
    <name type="scientific">Byssothecium circinans</name>
    <dbReference type="NCBI Taxonomy" id="147558"/>
    <lineage>
        <taxon>Eukaryota</taxon>
        <taxon>Fungi</taxon>
        <taxon>Dikarya</taxon>
        <taxon>Ascomycota</taxon>
        <taxon>Pezizomycotina</taxon>
        <taxon>Dothideomycetes</taxon>
        <taxon>Pleosporomycetidae</taxon>
        <taxon>Pleosporales</taxon>
        <taxon>Massarineae</taxon>
        <taxon>Massarinaceae</taxon>
        <taxon>Byssothecium</taxon>
    </lineage>
</organism>
<dbReference type="GO" id="GO:0004866">
    <property type="term" value="F:endopeptidase inhibitor activity"/>
    <property type="evidence" value="ECO:0007669"/>
    <property type="project" value="TreeGrafter"/>
</dbReference>
<sequence>MRFTLFSLIVAALFAMTTLAVAPMHSVIISFPKEAPDSLLQSAKDQVVAAKGKITHEYNIIKGFAAELPKSAMETIQTLSAEFPALIESDGVVTTQGEKKAGIF</sequence>
<dbReference type="SUPFAM" id="SSF54897">
    <property type="entry name" value="Protease propeptides/inhibitors"/>
    <property type="match status" value="1"/>
</dbReference>